<gene>
    <name evidence="2" type="ORF">MTUNDRAET4_3186</name>
</gene>
<protein>
    <submittedName>
        <fullName evidence="2">Uncharacterized protein</fullName>
    </submittedName>
</protein>
<accession>A0A4U8Z492</accession>
<feature type="region of interest" description="Disordered" evidence="1">
    <location>
        <begin position="80"/>
        <end position="106"/>
    </location>
</feature>
<dbReference type="KEGG" id="mtun:MTUNDRAET4_3186"/>
<dbReference type="GO" id="GO:0050151">
    <property type="term" value="F:oleate hydratase activity"/>
    <property type="evidence" value="ECO:0007669"/>
    <property type="project" value="InterPro"/>
</dbReference>
<evidence type="ECO:0000313" key="3">
    <source>
        <dbReference type="Proteomes" id="UP000294360"/>
    </source>
</evidence>
<dbReference type="InterPro" id="IPR010354">
    <property type="entry name" value="Oleate_hydratase"/>
</dbReference>
<reference evidence="2 3" key="1">
    <citation type="submission" date="2019-03" db="EMBL/GenBank/DDBJ databases">
        <authorList>
            <person name="Kox A.R. M."/>
        </authorList>
    </citation>
    <scope>NUCLEOTIDE SEQUENCE [LARGE SCALE GENOMIC DNA]</scope>
    <source>
        <strain evidence="2">MTUNDRAET4 annotated genome</strain>
    </source>
</reference>
<dbReference type="Proteomes" id="UP000294360">
    <property type="component" value="Chromosome"/>
</dbReference>
<name>A0A4U8Z492_METTU</name>
<dbReference type="AlphaFoldDB" id="A0A4U8Z492"/>
<dbReference type="GO" id="GO:0006631">
    <property type="term" value="P:fatty acid metabolic process"/>
    <property type="evidence" value="ECO:0007669"/>
    <property type="project" value="InterPro"/>
</dbReference>
<sequence>MRTVYNQYDSLVRPLKAWLDEHGVSYVLGAKVTDLRFIEDGDGKAVERVVFEKAGVSEEIAIGPGDYVIVTLGSMTEASDLGSNTAPPALNGKREGGALDALGEDRRGPPGVRKAIRLRRSHRRIKMGFIHGDAARSGLLHHHSRLHRQHARRGRPHHLRGFELAHVDRAAAPAALHRPAARRQCVLGLWTSCRCARRFRP</sequence>
<dbReference type="EMBL" id="LR536450">
    <property type="protein sequence ID" value="VFU10073.1"/>
    <property type="molecule type" value="Genomic_DNA"/>
</dbReference>
<dbReference type="Gene3D" id="3.50.50.60">
    <property type="entry name" value="FAD/NAD(P)-binding domain"/>
    <property type="match status" value="1"/>
</dbReference>
<dbReference type="InterPro" id="IPR036188">
    <property type="entry name" value="FAD/NAD-bd_sf"/>
</dbReference>
<dbReference type="SUPFAM" id="SSF51905">
    <property type="entry name" value="FAD/NAD(P)-binding domain"/>
    <property type="match status" value="1"/>
</dbReference>
<feature type="compositionally biased region" description="Basic and acidic residues" evidence="1">
    <location>
        <begin position="92"/>
        <end position="106"/>
    </location>
</feature>
<dbReference type="PANTHER" id="PTHR37417:SF2">
    <property type="entry name" value="67 KDA MYOSIN-CROSS-REACTIVE ANTIGEN FAMILY PROTEIN (AFU_ORTHOLOGUE AFUA_5G09970)"/>
    <property type="match status" value="1"/>
</dbReference>
<evidence type="ECO:0000313" key="2">
    <source>
        <dbReference type="EMBL" id="VFU10073.1"/>
    </source>
</evidence>
<organism evidence="2 3">
    <name type="scientific">Methylocella tundrae</name>
    <dbReference type="NCBI Taxonomy" id="227605"/>
    <lineage>
        <taxon>Bacteria</taxon>
        <taxon>Pseudomonadati</taxon>
        <taxon>Pseudomonadota</taxon>
        <taxon>Alphaproteobacteria</taxon>
        <taxon>Hyphomicrobiales</taxon>
        <taxon>Beijerinckiaceae</taxon>
        <taxon>Methylocella</taxon>
    </lineage>
</organism>
<dbReference type="GO" id="GO:0071949">
    <property type="term" value="F:FAD binding"/>
    <property type="evidence" value="ECO:0007669"/>
    <property type="project" value="InterPro"/>
</dbReference>
<dbReference type="Pfam" id="PF06100">
    <property type="entry name" value="MCRA"/>
    <property type="match status" value="1"/>
</dbReference>
<proteinExistence type="predicted"/>
<dbReference type="PANTHER" id="PTHR37417">
    <property type="entry name" value="67 KDA MYOSIN-CROSS-REACTIVE ANTIGEN FAMILY PROTEIN (AFU_ORTHOLOGUE AFUA_5G09970)"/>
    <property type="match status" value="1"/>
</dbReference>
<evidence type="ECO:0000256" key="1">
    <source>
        <dbReference type="SAM" id="MobiDB-lite"/>
    </source>
</evidence>